<evidence type="ECO:0000313" key="2">
    <source>
        <dbReference type="Proteomes" id="UP000694924"/>
    </source>
</evidence>
<keyword evidence="1" id="KW-0812">Transmembrane</keyword>
<name>A0ABM1ID61_POLDO</name>
<dbReference type="PANTHER" id="PTHR47113:SF1">
    <property type="entry name" value="LD09343P"/>
    <property type="match status" value="1"/>
</dbReference>
<keyword evidence="1" id="KW-1133">Transmembrane helix</keyword>
<dbReference type="RefSeq" id="XP_015178149.1">
    <property type="nucleotide sequence ID" value="XM_015322663.1"/>
</dbReference>
<keyword evidence="2" id="KW-1185">Reference proteome</keyword>
<accession>A0ABM1ID61</accession>
<evidence type="ECO:0000256" key="1">
    <source>
        <dbReference type="SAM" id="Phobius"/>
    </source>
</evidence>
<feature type="transmembrane region" description="Helical" evidence="1">
    <location>
        <begin position="51"/>
        <end position="73"/>
    </location>
</feature>
<dbReference type="GeneID" id="107067290"/>
<dbReference type="Pfam" id="PF03133">
    <property type="entry name" value="TTL"/>
    <property type="match status" value="1"/>
</dbReference>
<dbReference type="SUPFAM" id="SSF56059">
    <property type="entry name" value="Glutathione synthetase ATP-binding domain-like"/>
    <property type="match status" value="1"/>
</dbReference>
<keyword evidence="1" id="KW-0472">Membrane</keyword>
<reference evidence="3 4" key="1">
    <citation type="submission" date="2025-05" db="UniProtKB">
        <authorList>
            <consortium name="RefSeq"/>
        </authorList>
    </citation>
    <scope>IDENTIFICATION</scope>
    <source>
        <tissue evidence="3 4">Whole body</tissue>
    </source>
</reference>
<dbReference type="PROSITE" id="PS51221">
    <property type="entry name" value="TTL"/>
    <property type="match status" value="1"/>
</dbReference>
<dbReference type="RefSeq" id="XP_015178148.1">
    <property type="nucleotide sequence ID" value="XM_015322662.1"/>
</dbReference>
<sequence>MLFYNKICGNEDAKSNFNLDTIYMRSDTKRMRRKRKQEMDKIYLFNKIQSTFTLFLCFTSLIVILLSIFYYLYIQSPLKKIDKEKFDDERPTYYVLNRNNDSTDHLENIFTVLNSIGFKRTYDEVNWNLLWSHQYPFVTFAPILQNLKPHQLINHFPGCGYITNKKHLSTSGAYYLPQSYRIPQDKNRLLTHAILNPNKLWLKKSNNHRGIKIVKASDIIYNDSESFIQDFIDNPFLIDGYKFDLGVYVAFTSIDPLRVYIYKGDVLLRFCTIKYEPFDNSQEDSYIIGDDYRPIWEVPSLNNYYIRLGYSMKDSLYAYMRSIGKDFDNIWNQIIQAIEEIAIMKEGLIKESIQRHGNKRNYFELVRFDFIIDEDMKVHVMEANMSPNLSSAHYPPNQLLYQQVLFNLFSLIGINSRIKTTSMEKSFDIKNQLLHEIEVANKNLAVLPQICTTCQDCFKVECQLCISCMTEEIKQILIQSYKEHQNKLDFQRIFPPSPLSHIVLHKYSLKNQLLIKWYQGKCEKDPLWCMS</sequence>
<gene>
    <name evidence="3 4" type="primary">LOC107067290</name>
</gene>
<proteinExistence type="predicted"/>
<dbReference type="PANTHER" id="PTHR47113">
    <property type="entry name" value="LD09343P"/>
    <property type="match status" value="1"/>
</dbReference>
<dbReference type="InterPro" id="IPR053317">
    <property type="entry name" value="Tubulin_polyglutamylase"/>
</dbReference>
<protein>
    <submittedName>
        <fullName evidence="3 4">Tubulin polyglutamylase TTLL6</fullName>
    </submittedName>
</protein>
<evidence type="ECO:0000313" key="4">
    <source>
        <dbReference type="RefSeq" id="XP_015178149.1"/>
    </source>
</evidence>
<dbReference type="Gene3D" id="3.30.470.20">
    <property type="entry name" value="ATP-grasp fold, B domain"/>
    <property type="match status" value="1"/>
</dbReference>
<dbReference type="Proteomes" id="UP000694924">
    <property type="component" value="Unplaced"/>
</dbReference>
<organism evidence="2 3">
    <name type="scientific">Polistes dominula</name>
    <name type="common">European paper wasp</name>
    <name type="synonym">Vespa dominula</name>
    <dbReference type="NCBI Taxonomy" id="743375"/>
    <lineage>
        <taxon>Eukaryota</taxon>
        <taxon>Metazoa</taxon>
        <taxon>Ecdysozoa</taxon>
        <taxon>Arthropoda</taxon>
        <taxon>Hexapoda</taxon>
        <taxon>Insecta</taxon>
        <taxon>Pterygota</taxon>
        <taxon>Neoptera</taxon>
        <taxon>Endopterygota</taxon>
        <taxon>Hymenoptera</taxon>
        <taxon>Apocrita</taxon>
        <taxon>Aculeata</taxon>
        <taxon>Vespoidea</taxon>
        <taxon>Vespidae</taxon>
        <taxon>Polistinae</taxon>
        <taxon>Polistini</taxon>
        <taxon>Polistes</taxon>
    </lineage>
</organism>
<evidence type="ECO:0000313" key="3">
    <source>
        <dbReference type="RefSeq" id="XP_015178148.1"/>
    </source>
</evidence>
<dbReference type="InterPro" id="IPR004344">
    <property type="entry name" value="TTL/TTLL_fam"/>
</dbReference>